<keyword evidence="3" id="KW-1185">Reference proteome</keyword>
<reference evidence="2 3" key="1">
    <citation type="submission" date="2021-12" db="EMBL/GenBank/DDBJ databases">
        <title>Genome sequencing of bacteria with rrn-lacking chromosome and rrn-plasmid.</title>
        <authorList>
            <person name="Anda M."/>
            <person name="Iwasaki W."/>
        </authorList>
    </citation>
    <scope>NUCLEOTIDE SEQUENCE [LARGE SCALE GENOMIC DNA]</scope>
    <source>
        <strain evidence="2 3">NBRC 101262</strain>
    </source>
</reference>
<accession>A0ABM7VHN4</accession>
<proteinExistence type="predicted"/>
<evidence type="ECO:0000313" key="2">
    <source>
        <dbReference type="EMBL" id="BDD00226.1"/>
    </source>
</evidence>
<keyword evidence="1" id="KW-0812">Transmembrane</keyword>
<dbReference type="EMBL" id="AP025292">
    <property type="protein sequence ID" value="BDD00226.1"/>
    <property type="molecule type" value="Genomic_DNA"/>
</dbReference>
<keyword evidence="1" id="KW-0472">Membrane</keyword>
<feature type="transmembrane region" description="Helical" evidence="1">
    <location>
        <begin position="100"/>
        <end position="121"/>
    </location>
</feature>
<dbReference type="Proteomes" id="UP001354989">
    <property type="component" value="Chromosome"/>
</dbReference>
<gene>
    <name evidence="2" type="ORF">PEPS_25060</name>
</gene>
<keyword evidence="1" id="KW-1133">Transmembrane helix</keyword>
<protein>
    <recommendedName>
        <fullName evidence="4">ATP synthase subunit I</fullName>
    </recommendedName>
</protein>
<feature type="transmembrane region" description="Helical" evidence="1">
    <location>
        <begin position="40"/>
        <end position="58"/>
    </location>
</feature>
<feature type="transmembrane region" description="Helical" evidence="1">
    <location>
        <begin position="65"/>
        <end position="88"/>
    </location>
</feature>
<evidence type="ECO:0008006" key="4">
    <source>
        <dbReference type="Google" id="ProtNLM"/>
    </source>
</evidence>
<sequence length="130" mass="15337">MKKEAERASMLRLVYFSVVLGLLFFLIKIFDIPYFHDQSLILVAIMFSLNYMNIRILFRLPEEDFIGGFFSSMVLRVFGALAAVTYFIYIDKENAKSFMLSFGILYLSFLWFEIYSLLTTFRRISKNSNK</sequence>
<name>A0ABM7VHN4_9BACT</name>
<feature type="transmembrane region" description="Helical" evidence="1">
    <location>
        <begin position="12"/>
        <end position="34"/>
    </location>
</feature>
<organism evidence="2 3">
    <name type="scientific">Persicobacter psychrovividus</name>
    <dbReference type="NCBI Taxonomy" id="387638"/>
    <lineage>
        <taxon>Bacteria</taxon>
        <taxon>Pseudomonadati</taxon>
        <taxon>Bacteroidota</taxon>
        <taxon>Cytophagia</taxon>
        <taxon>Cytophagales</taxon>
        <taxon>Persicobacteraceae</taxon>
        <taxon>Persicobacter</taxon>
    </lineage>
</organism>
<evidence type="ECO:0000313" key="3">
    <source>
        <dbReference type="Proteomes" id="UP001354989"/>
    </source>
</evidence>
<evidence type="ECO:0000256" key="1">
    <source>
        <dbReference type="SAM" id="Phobius"/>
    </source>
</evidence>